<dbReference type="SUPFAM" id="SSF48726">
    <property type="entry name" value="Immunoglobulin"/>
    <property type="match status" value="1"/>
</dbReference>
<feature type="transmembrane region" description="Helical" evidence="8">
    <location>
        <begin position="6"/>
        <end position="25"/>
    </location>
</feature>
<dbReference type="GO" id="GO:0016020">
    <property type="term" value="C:membrane"/>
    <property type="evidence" value="ECO:0007669"/>
    <property type="project" value="UniProtKB-SubCell"/>
</dbReference>
<sequence>MKGMFILFLIGMEILFCGGGIINFLEKLKQKVMKIKNIMVKIKRGDLLGFQPRSEVLYPGLDPMKLNRLSKLWDMYYECQKAMQESTLTMIVPKAVAFLYGTNIMLECEVCDSPKDIFLEHKWYFSEDYNFNNVRLVKETSNIMMKNIDLFIFNIGDRQAGLYLCRKGNHTSRPYIVHVFEKEVVKRVVPAGNTEMDNAADDLPLPNVNVTLTTLWAPWTQCSRCDQVGLKTRQGICTIIANKNIRHAEQLRNKRKTYWSVKTPHEYNQSKSAHLTTSPNQKDTTVLAQHNISSRTTTSSTPKLEPYSATTQLKDGIFLSDQNTDLSRTSTLSTNVLHKSVLENHEHLYESPKTDEINDWFNIIPGDSSTKRDLQILDMFVEGVPCRSKMLSPGFRYLKEIEGRSSEVMVAYCKLLCSTNVMFYAKDASGKIVESANNSAGVFSVLQGLPREVPAISRNVEYAVYNQPFMIICPGTRGEDIPIYWYVNKRAITNKTIAIETQGRIQIDDYNRIIFKNVFFEDGRLFTCWQRRKLVGTVRLRVEAETSMKQVHSPATMVGSTVILITFLWIYYKALMTNENMVKYVPFLFKAKNPPSSEAN</sequence>
<dbReference type="EMBL" id="GECU01014231">
    <property type="protein sequence ID" value="JAS93475.1"/>
    <property type="molecule type" value="Transcribed_RNA"/>
</dbReference>
<evidence type="ECO:0008006" key="10">
    <source>
        <dbReference type="Google" id="ProtNLM"/>
    </source>
</evidence>
<dbReference type="PANTHER" id="PTHR32178">
    <property type="entry name" value="FAM187"/>
    <property type="match status" value="1"/>
</dbReference>
<proteinExistence type="inferred from homology"/>
<evidence type="ECO:0000256" key="1">
    <source>
        <dbReference type="ARBA" id="ARBA00004479"/>
    </source>
</evidence>
<accession>A0A1B6J2Q3</accession>
<feature type="transmembrane region" description="Helical" evidence="8">
    <location>
        <begin position="555"/>
        <end position="572"/>
    </location>
</feature>
<comment type="similarity">
    <text evidence="2">Belongs to the FAM187 family.</text>
</comment>
<organism evidence="9">
    <name type="scientific">Homalodisca liturata</name>
    <dbReference type="NCBI Taxonomy" id="320908"/>
    <lineage>
        <taxon>Eukaryota</taxon>
        <taxon>Metazoa</taxon>
        <taxon>Ecdysozoa</taxon>
        <taxon>Arthropoda</taxon>
        <taxon>Hexapoda</taxon>
        <taxon>Insecta</taxon>
        <taxon>Pterygota</taxon>
        <taxon>Neoptera</taxon>
        <taxon>Paraneoptera</taxon>
        <taxon>Hemiptera</taxon>
        <taxon>Auchenorrhyncha</taxon>
        <taxon>Membracoidea</taxon>
        <taxon>Cicadellidae</taxon>
        <taxon>Cicadellinae</taxon>
        <taxon>Proconiini</taxon>
        <taxon>Homalodisca</taxon>
    </lineage>
</organism>
<evidence type="ECO:0000256" key="4">
    <source>
        <dbReference type="ARBA" id="ARBA00022729"/>
    </source>
</evidence>
<evidence type="ECO:0000256" key="3">
    <source>
        <dbReference type="ARBA" id="ARBA00022692"/>
    </source>
</evidence>
<keyword evidence="5 8" id="KW-1133">Transmembrane helix</keyword>
<evidence type="ECO:0000256" key="5">
    <source>
        <dbReference type="ARBA" id="ARBA00022989"/>
    </source>
</evidence>
<dbReference type="InterPro" id="IPR036179">
    <property type="entry name" value="Ig-like_dom_sf"/>
</dbReference>
<comment type="subcellular location">
    <subcellularLocation>
        <location evidence="1">Membrane</location>
        <topology evidence="1">Single-pass type I membrane protein</topology>
    </subcellularLocation>
</comment>
<evidence type="ECO:0000256" key="7">
    <source>
        <dbReference type="ARBA" id="ARBA00023180"/>
    </source>
</evidence>
<evidence type="ECO:0000256" key="6">
    <source>
        <dbReference type="ARBA" id="ARBA00023136"/>
    </source>
</evidence>
<evidence type="ECO:0000313" key="9">
    <source>
        <dbReference type="EMBL" id="JAS93475.1"/>
    </source>
</evidence>
<gene>
    <name evidence="9" type="ORF">g.7042</name>
</gene>
<dbReference type="InterPro" id="IPR039311">
    <property type="entry name" value="FAM187A/B"/>
</dbReference>
<dbReference type="AlphaFoldDB" id="A0A1B6J2Q3"/>
<evidence type="ECO:0000256" key="8">
    <source>
        <dbReference type="SAM" id="Phobius"/>
    </source>
</evidence>
<keyword evidence="7" id="KW-0325">Glycoprotein</keyword>
<dbReference type="PANTHER" id="PTHR32178:SF6">
    <property type="entry name" value="IG-LIKE DOMAIN-CONTAINING PROTEIN"/>
    <property type="match status" value="1"/>
</dbReference>
<evidence type="ECO:0000256" key="2">
    <source>
        <dbReference type="ARBA" id="ARBA00008727"/>
    </source>
</evidence>
<protein>
    <recommendedName>
        <fullName evidence="10">Ig-like domain-containing protein</fullName>
    </recommendedName>
</protein>
<keyword evidence="4" id="KW-0732">Signal</keyword>
<keyword evidence="6 8" id="KW-0472">Membrane</keyword>
<name>A0A1B6J2Q3_9HEMI</name>
<keyword evidence="3 8" id="KW-0812">Transmembrane</keyword>
<reference evidence="9" key="1">
    <citation type="submission" date="2015-11" db="EMBL/GenBank/DDBJ databases">
        <title>De novo transcriptome assembly of four potential Pierce s Disease insect vectors from Arizona vineyards.</title>
        <authorList>
            <person name="Tassone E.E."/>
        </authorList>
    </citation>
    <scope>NUCLEOTIDE SEQUENCE</scope>
</reference>